<keyword evidence="1" id="KW-1133">Transmembrane helix</keyword>
<name>A5N3F6_CLOK5</name>
<protein>
    <submittedName>
        <fullName evidence="2">Uncharacterized protein</fullName>
    </submittedName>
</protein>
<dbReference type="Proteomes" id="UP000002411">
    <property type="component" value="Chromosome"/>
</dbReference>
<feature type="transmembrane region" description="Helical" evidence="1">
    <location>
        <begin position="67"/>
        <end position="89"/>
    </location>
</feature>
<keyword evidence="1" id="KW-0472">Membrane</keyword>
<sequence>MIKLWNLYQIMLSFSLNLNRIILSLILFLFLKHLYVTLLIPVINFIPFSLSRIKSPSLILLLLFQRYNYFFISILITYTTYIFTSLLLISKILI</sequence>
<reference evidence="2 3" key="1">
    <citation type="journal article" date="2008" name="Proc. Natl. Acad. Sci. U.S.A.">
        <title>The genome of Clostridium kluyveri, a strict anaerobe with unique metabolic features.</title>
        <authorList>
            <person name="Seedorf H."/>
            <person name="Fricke W.F."/>
            <person name="Veith B."/>
            <person name="Brueggemann H."/>
            <person name="Liesegang H."/>
            <person name="Strittmatter A."/>
            <person name="Miethke M."/>
            <person name="Buckel W."/>
            <person name="Hinderberger J."/>
            <person name="Li F."/>
            <person name="Hagemeier C."/>
            <person name="Thauer R.K."/>
            <person name="Gottschalk G."/>
        </authorList>
    </citation>
    <scope>NUCLEOTIDE SEQUENCE [LARGE SCALE GENOMIC DNA]</scope>
    <source>
        <strain evidence="3">ATCC 8527 / DSM 555 / NCIMB 10680</strain>
    </source>
</reference>
<dbReference type="KEGG" id="ckl:CKL_3662"/>
<evidence type="ECO:0000313" key="2">
    <source>
        <dbReference type="EMBL" id="EDK35652.1"/>
    </source>
</evidence>
<organism evidence="2 3">
    <name type="scientific">Clostridium kluyveri (strain ATCC 8527 / DSM 555 / NBRC 12016 / NCIMB 10680 / K1)</name>
    <dbReference type="NCBI Taxonomy" id="431943"/>
    <lineage>
        <taxon>Bacteria</taxon>
        <taxon>Bacillati</taxon>
        <taxon>Bacillota</taxon>
        <taxon>Clostridia</taxon>
        <taxon>Eubacteriales</taxon>
        <taxon>Clostridiaceae</taxon>
        <taxon>Clostridium</taxon>
    </lineage>
</organism>
<dbReference type="HOGENOM" id="CLU_2381113_0_0_9"/>
<accession>A5N3F6</accession>
<feature type="transmembrane region" description="Helical" evidence="1">
    <location>
        <begin position="21"/>
        <end position="47"/>
    </location>
</feature>
<proteinExistence type="predicted"/>
<dbReference type="EMBL" id="CP000673">
    <property type="protein sequence ID" value="EDK35652.1"/>
    <property type="molecule type" value="Genomic_DNA"/>
</dbReference>
<evidence type="ECO:0000256" key="1">
    <source>
        <dbReference type="SAM" id="Phobius"/>
    </source>
</evidence>
<evidence type="ECO:0000313" key="3">
    <source>
        <dbReference type="Proteomes" id="UP000002411"/>
    </source>
</evidence>
<dbReference type="AlphaFoldDB" id="A5N3F6"/>
<keyword evidence="1" id="KW-0812">Transmembrane</keyword>
<gene>
    <name evidence="2" type="ordered locus">CKL_3662</name>
</gene>
<keyword evidence="3" id="KW-1185">Reference proteome</keyword>